<proteinExistence type="inferred from homology"/>
<dbReference type="PRINTS" id="PR00039">
    <property type="entry name" value="HTHLYSR"/>
</dbReference>
<dbReference type="EMBL" id="UPPP01000061">
    <property type="protein sequence ID" value="VBB06142.1"/>
    <property type="molecule type" value="Genomic_DNA"/>
</dbReference>
<dbReference type="PROSITE" id="PS50931">
    <property type="entry name" value="HTH_LYSR"/>
    <property type="match status" value="1"/>
</dbReference>
<evidence type="ECO:0000313" key="6">
    <source>
        <dbReference type="EMBL" id="VBB06142.1"/>
    </source>
</evidence>
<dbReference type="RefSeq" id="WP_122627096.1">
    <property type="nucleotide sequence ID" value="NZ_UPPP01000061.1"/>
</dbReference>
<dbReference type="Gene3D" id="1.10.10.10">
    <property type="entry name" value="Winged helix-like DNA-binding domain superfamily/Winged helix DNA-binding domain"/>
    <property type="match status" value="1"/>
</dbReference>
<organism evidence="6 7">
    <name type="scientific">Lucifera butyrica</name>
    <dbReference type="NCBI Taxonomy" id="1351585"/>
    <lineage>
        <taxon>Bacteria</taxon>
        <taxon>Bacillati</taxon>
        <taxon>Bacillota</taxon>
        <taxon>Negativicutes</taxon>
        <taxon>Veillonellales</taxon>
        <taxon>Veillonellaceae</taxon>
        <taxon>Lucifera</taxon>
    </lineage>
</organism>
<dbReference type="SUPFAM" id="SSF53850">
    <property type="entry name" value="Periplasmic binding protein-like II"/>
    <property type="match status" value="1"/>
</dbReference>
<feature type="domain" description="HTH lysR-type" evidence="5">
    <location>
        <begin position="1"/>
        <end position="58"/>
    </location>
</feature>
<gene>
    <name evidence="6" type="ORF">LUCI_1357</name>
</gene>
<evidence type="ECO:0000256" key="1">
    <source>
        <dbReference type="ARBA" id="ARBA00009437"/>
    </source>
</evidence>
<dbReference type="Pfam" id="PF03466">
    <property type="entry name" value="LysR_substrate"/>
    <property type="match status" value="1"/>
</dbReference>
<dbReference type="Pfam" id="PF00126">
    <property type="entry name" value="HTH_1"/>
    <property type="match status" value="1"/>
</dbReference>
<evidence type="ECO:0000313" key="7">
    <source>
        <dbReference type="Proteomes" id="UP000277811"/>
    </source>
</evidence>
<dbReference type="FunFam" id="1.10.10.10:FF:000001">
    <property type="entry name" value="LysR family transcriptional regulator"/>
    <property type="match status" value="1"/>
</dbReference>
<dbReference type="InterPro" id="IPR036390">
    <property type="entry name" value="WH_DNA-bd_sf"/>
</dbReference>
<dbReference type="GO" id="GO:0003700">
    <property type="term" value="F:DNA-binding transcription factor activity"/>
    <property type="evidence" value="ECO:0007669"/>
    <property type="project" value="InterPro"/>
</dbReference>
<dbReference type="AlphaFoldDB" id="A0A498R799"/>
<dbReference type="InterPro" id="IPR005119">
    <property type="entry name" value="LysR_subst-bd"/>
</dbReference>
<sequence>MDLEDIKVFREVAVHGSMTQAAEALGYAQSSITARIRKLEVNLKVNLFYRNAKGVQLTPSGQIFLEQGLKITRLVEELHHRLSSSEIPGGLLRLGSMETTAAIRLPSLLKKYHSLYDMVELSLQTGPTEYLINQVLNYGLDLSFVAAPVNHPEITEIEIFREEMVLVAEKKENTQNVLDMIRNRTILVFRPGCSYRALLERYLLESNIIPLRRFEFGSLDAIIGGVSAGIGISLLPRSVIEDKLQSGVLTAYELPPHIQICTTMLIQRKDVTPTAAMTNFVDLITHPLDGRK</sequence>
<evidence type="ECO:0000256" key="3">
    <source>
        <dbReference type="ARBA" id="ARBA00023125"/>
    </source>
</evidence>
<comment type="similarity">
    <text evidence="1">Belongs to the LysR transcriptional regulatory family.</text>
</comment>
<dbReference type="PANTHER" id="PTHR30126">
    <property type="entry name" value="HTH-TYPE TRANSCRIPTIONAL REGULATOR"/>
    <property type="match status" value="1"/>
</dbReference>
<evidence type="ECO:0000256" key="4">
    <source>
        <dbReference type="ARBA" id="ARBA00023163"/>
    </source>
</evidence>
<dbReference type="InterPro" id="IPR000847">
    <property type="entry name" value="LysR_HTH_N"/>
</dbReference>
<dbReference type="Gene3D" id="3.40.190.290">
    <property type="match status" value="1"/>
</dbReference>
<evidence type="ECO:0000256" key="2">
    <source>
        <dbReference type="ARBA" id="ARBA00023015"/>
    </source>
</evidence>
<keyword evidence="7" id="KW-1185">Reference proteome</keyword>
<dbReference type="OrthoDB" id="1677645at2"/>
<evidence type="ECO:0000259" key="5">
    <source>
        <dbReference type="PROSITE" id="PS50931"/>
    </source>
</evidence>
<name>A0A498R799_9FIRM</name>
<dbReference type="PANTHER" id="PTHR30126:SF40">
    <property type="entry name" value="HTH-TYPE TRANSCRIPTIONAL REGULATOR GLTR"/>
    <property type="match status" value="1"/>
</dbReference>
<keyword evidence="2" id="KW-0805">Transcription regulation</keyword>
<reference evidence="6 7" key="1">
    <citation type="submission" date="2018-06" db="EMBL/GenBank/DDBJ databases">
        <authorList>
            <person name="Strepis N."/>
        </authorList>
    </citation>
    <scope>NUCLEOTIDE SEQUENCE [LARGE SCALE GENOMIC DNA]</scope>
    <source>
        <strain evidence="6">LUCI</strain>
    </source>
</reference>
<dbReference type="Proteomes" id="UP000277811">
    <property type="component" value="Unassembled WGS sequence"/>
</dbReference>
<dbReference type="CDD" id="cd08442">
    <property type="entry name" value="PBP2_YofA_SoxR_like"/>
    <property type="match status" value="1"/>
</dbReference>
<accession>A0A498R799</accession>
<dbReference type="InterPro" id="IPR036388">
    <property type="entry name" value="WH-like_DNA-bd_sf"/>
</dbReference>
<dbReference type="GO" id="GO:0000976">
    <property type="term" value="F:transcription cis-regulatory region binding"/>
    <property type="evidence" value="ECO:0007669"/>
    <property type="project" value="TreeGrafter"/>
</dbReference>
<protein>
    <submittedName>
        <fullName evidence="6">Transcription regulator hth lysr</fullName>
    </submittedName>
</protein>
<dbReference type="SUPFAM" id="SSF46785">
    <property type="entry name" value="Winged helix' DNA-binding domain"/>
    <property type="match status" value="1"/>
</dbReference>
<keyword evidence="3" id="KW-0238">DNA-binding</keyword>
<keyword evidence="4" id="KW-0804">Transcription</keyword>